<keyword evidence="1" id="KW-1133">Transmembrane helix</keyword>
<feature type="transmembrane region" description="Helical" evidence="1">
    <location>
        <begin position="171"/>
        <end position="192"/>
    </location>
</feature>
<dbReference type="Pfam" id="PF05145">
    <property type="entry name" value="AbrB"/>
    <property type="match status" value="1"/>
</dbReference>
<feature type="transmembrane region" description="Helical" evidence="1">
    <location>
        <begin position="24"/>
        <end position="40"/>
    </location>
</feature>
<feature type="transmembrane region" description="Helical" evidence="1">
    <location>
        <begin position="253"/>
        <end position="278"/>
    </location>
</feature>
<feature type="transmembrane region" description="Helical" evidence="1">
    <location>
        <begin position="298"/>
        <end position="318"/>
    </location>
</feature>
<accession>A0ABV2MWX8</accession>
<name>A0ABV2MWX8_9HYPH</name>
<protein>
    <submittedName>
        <fullName evidence="2">Membrane AbrB-like protein</fullName>
    </submittedName>
</protein>
<keyword evidence="1" id="KW-0812">Transmembrane</keyword>
<dbReference type="PANTHER" id="PTHR38457">
    <property type="entry name" value="REGULATOR ABRB-RELATED"/>
    <property type="match status" value="1"/>
</dbReference>
<sequence length="343" mass="34995">MQILLTLAVASLGGYVFSLLHVPLAWTIGAMVAAAMLVWSKPVSLPAHTRPMAMVVLGASFGVGFTPPVLAAVLSSLPTIAGAGVITVMCGLALTPLFARMAGLSLNTSYFCAVPGGIAVMPVLAERAGAEVPPVAFAQTVRMVVVVLTIPPAVALLGNPQGASAFHPEPLAVYWPGIALLLALGVGVALVLGRLKAANPWLIGPLLCSMAITVLWHAPSGFPQWMTNAAQVGMGAGLGVKLTRQFLLGSRRLALASLASSLLMVVLLSAVAMGLAALSGLPAEAVVLGLAPGGTPEMVITAATLEVAVPLVLGFHLVRMLINNLVVGPFWDLASHVATAIRS</sequence>
<evidence type="ECO:0000313" key="2">
    <source>
        <dbReference type="EMBL" id="MET3791312.1"/>
    </source>
</evidence>
<feature type="transmembrane region" description="Helical" evidence="1">
    <location>
        <begin position="137"/>
        <end position="159"/>
    </location>
</feature>
<dbReference type="InterPro" id="IPR017516">
    <property type="entry name" value="AbrB_dup"/>
</dbReference>
<reference evidence="2 3" key="1">
    <citation type="submission" date="2024-06" db="EMBL/GenBank/DDBJ databases">
        <title>Genomic Encyclopedia of Type Strains, Phase IV (KMG-IV): sequencing the most valuable type-strain genomes for metagenomic binning, comparative biology and taxonomic classification.</title>
        <authorList>
            <person name="Goeker M."/>
        </authorList>
    </citation>
    <scope>NUCLEOTIDE SEQUENCE [LARGE SCALE GENOMIC DNA]</scope>
    <source>
        <strain evidence="2 3">DSM 27865</strain>
    </source>
</reference>
<dbReference type="PIRSF" id="PIRSF038991">
    <property type="entry name" value="Protein_AbrB"/>
    <property type="match status" value="1"/>
</dbReference>
<keyword evidence="1" id="KW-0472">Membrane</keyword>
<dbReference type="EMBL" id="JBEPML010000004">
    <property type="protein sequence ID" value="MET3791312.1"/>
    <property type="molecule type" value="Genomic_DNA"/>
</dbReference>
<feature type="transmembrane region" description="Helical" evidence="1">
    <location>
        <begin position="52"/>
        <end position="74"/>
    </location>
</feature>
<keyword evidence="3" id="KW-1185">Reference proteome</keyword>
<feature type="transmembrane region" description="Helical" evidence="1">
    <location>
        <begin position="198"/>
        <end position="218"/>
    </location>
</feature>
<dbReference type="NCBIfam" id="TIGR03082">
    <property type="entry name" value="Gneg_AbrB_dup"/>
    <property type="match status" value="1"/>
</dbReference>
<comment type="caution">
    <text evidence="2">The sequence shown here is derived from an EMBL/GenBank/DDBJ whole genome shotgun (WGS) entry which is preliminary data.</text>
</comment>
<evidence type="ECO:0000256" key="1">
    <source>
        <dbReference type="SAM" id="Phobius"/>
    </source>
</evidence>
<feature type="transmembrane region" description="Helical" evidence="1">
    <location>
        <begin position="80"/>
        <end position="99"/>
    </location>
</feature>
<proteinExistence type="predicted"/>
<gene>
    <name evidence="2" type="ORF">ABID37_001520</name>
</gene>
<dbReference type="PANTHER" id="PTHR38457:SF1">
    <property type="entry name" value="REGULATOR ABRB-RELATED"/>
    <property type="match status" value="1"/>
</dbReference>
<feature type="transmembrane region" description="Helical" evidence="1">
    <location>
        <begin position="106"/>
        <end position="125"/>
    </location>
</feature>
<dbReference type="Proteomes" id="UP001549076">
    <property type="component" value="Unassembled WGS sequence"/>
</dbReference>
<dbReference type="InterPro" id="IPR007820">
    <property type="entry name" value="AbrB_fam"/>
</dbReference>
<organism evidence="2 3">
    <name type="scientific">Aquamicrobium terrae</name>
    <dbReference type="NCBI Taxonomy" id="1324945"/>
    <lineage>
        <taxon>Bacteria</taxon>
        <taxon>Pseudomonadati</taxon>
        <taxon>Pseudomonadota</taxon>
        <taxon>Alphaproteobacteria</taxon>
        <taxon>Hyphomicrobiales</taxon>
        <taxon>Phyllobacteriaceae</taxon>
        <taxon>Aquamicrobium</taxon>
    </lineage>
</organism>
<evidence type="ECO:0000313" key="3">
    <source>
        <dbReference type="Proteomes" id="UP001549076"/>
    </source>
</evidence>
<dbReference type="RefSeq" id="WP_354193646.1">
    <property type="nucleotide sequence ID" value="NZ_JBEPML010000004.1"/>
</dbReference>